<evidence type="ECO:0000259" key="11">
    <source>
        <dbReference type="Pfam" id="PF14841"/>
    </source>
</evidence>
<dbReference type="GO" id="GO:0071973">
    <property type="term" value="P:bacterial-type flagellum-dependent cell motility"/>
    <property type="evidence" value="ECO:0007669"/>
    <property type="project" value="InterPro"/>
</dbReference>
<evidence type="ECO:0000256" key="2">
    <source>
        <dbReference type="ARBA" id="ARBA00004413"/>
    </source>
</evidence>
<dbReference type="InterPro" id="IPR011002">
    <property type="entry name" value="FliG_a-hlx"/>
</dbReference>
<evidence type="ECO:0000256" key="8">
    <source>
        <dbReference type="ARBA" id="ARBA00023136"/>
    </source>
</evidence>
<accession>A0A518D9W3</accession>
<dbReference type="Gene3D" id="1.10.220.30">
    <property type="match status" value="3"/>
</dbReference>
<dbReference type="PANTHER" id="PTHR30534:SF0">
    <property type="entry name" value="FLAGELLAR MOTOR SWITCH PROTEIN FLIG"/>
    <property type="match status" value="1"/>
</dbReference>
<dbReference type="GO" id="GO:0006935">
    <property type="term" value="P:chemotaxis"/>
    <property type="evidence" value="ECO:0007669"/>
    <property type="project" value="UniProtKB-KW"/>
</dbReference>
<dbReference type="KEGG" id="pnd:Pla175_16060"/>
<evidence type="ECO:0000256" key="7">
    <source>
        <dbReference type="ARBA" id="ARBA00022779"/>
    </source>
</evidence>
<name>A0A518D9W3_9BACT</name>
<sequence length="350" mass="37368">MTATTDNALRKAAVLVRSMDAESSAALLSRLSPEESAALRQAIRELGEIEDSERSQAASEFRVARPTVTRREVAGVELHLGGNDTQILRMPTAAAGPAAPRANEPPGSPFGDLADADASALAAYLAGEQSQTIAVVLSYLPPRLAAEVLERSPAHMRVPVLDRLADMGEPDPDNLQVIATGLREWIAGQRRATERRSSRHQTIAAILGSASDDARDQLATSLAGQSRDWLPAAKLSTETASEPQTPAPAPPRVEVRFDDLATLSPIDLARVLRGVAPDQVVVALVGADDRLMQRIESQLSRAQRATLRRQIAKVGPARVREVEVAQRSIAGRASRLLAVGAISRPIRKSA</sequence>
<dbReference type="OrthoDB" id="267922at2"/>
<evidence type="ECO:0000256" key="6">
    <source>
        <dbReference type="ARBA" id="ARBA00022500"/>
    </source>
</evidence>
<dbReference type="InterPro" id="IPR023087">
    <property type="entry name" value="Flg_Motor_Flig_C"/>
</dbReference>
<dbReference type="Pfam" id="PF14842">
    <property type="entry name" value="FliG_N"/>
    <property type="match status" value="1"/>
</dbReference>
<feature type="domain" description="Flagellar motor switch protein FliG N-terminal" evidence="12">
    <location>
        <begin position="9"/>
        <end position="62"/>
    </location>
</feature>
<keyword evidence="13" id="KW-0966">Cell projection</keyword>
<dbReference type="PANTHER" id="PTHR30534">
    <property type="entry name" value="FLAGELLAR MOTOR SWITCH PROTEIN FLIG"/>
    <property type="match status" value="1"/>
</dbReference>
<comment type="subcellular location">
    <subcellularLocation>
        <location evidence="1">Bacterial flagellum basal body</location>
    </subcellularLocation>
    <subcellularLocation>
        <location evidence="2">Cell membrane</location>
        <topology evidence="2">Peripheral membrane protein</topology>
        <orientation evidence="2">Cytoplasmic side</orientation>
    </subcellularLocation>
</comment>
<evidence type="ECO:0000256" key="3">
    <source>
        <dbReference type="ARBA" id="ARBA00010299"/>
    </source>
</evidence>
<keyword evidence="6" id="KW-0145">Chemotaxis</keyword>
<feature type="domain" description="Flagellar motor switch protein FliG C-terminal" evidence="10">
    <location>
        <begin position="256"/>
        <end position="342"/>
    </location>
</feature>
<keyword evidence="14" id="KW-1185">Reference proteome</keyword>
<keyword evidence="8" id="KW-0472">Membrane</keyword>
<dbReference type="PRINTS" id="PR00954">
    <property type="entry name" value="FLGMOTORFLIG"/>
</dbReference>
<keyword evidence="13" id="KW-0969">Cilium</keyword>
<reference evidence="13 14" key="1">
    <citation type="submission" date="2019-02" db="EMBL/GenBank/DDBJ databases">
        <title>Deep-cultivation of Planctomycetes and their phenomic and genomic characterization uncovers novel biology.</title>
        <authorList>
            <person name="Wiegand S."/>
            <person name="Jogler M."/>
            <person name="Boedeker C."/>
            <person name="Pinto D."/>
            <person name="Vollmers J."/>
            <person name="Rivas-Marin E."/>
            <person name="Kohn T."/>
            <person name="Peeters S.H."/>
            <person name="Heuer A."/>
            <person name="Rast P."/>
            <person name="Oberbeckmann S."/>
            <person name="Bunk B."/>
            <person name="Jeske O."/>
            <person name="Meyerdierks A."/>
            <person name="Storesund J.E."/>
            <person name="Kallscheuer N."/>
            <person name="Luecker S."/>
            <person name="Lage O.M."/>
            <person name="Pohl T."/>
            <person name="Merkel B.J."/>
            <person name="Hornburger P."/>
            <person name="Mueller R.-W."/>
            <person name="Bruemmer F."/>
            <person name="Labrenz M."/>
            <person name="Spormann A.M."/>
            <person name="Op den Camp H."/>
            <person name="Overmann J."/>
            <person name="Amann R."/>
            <person name="Jetten M.S.M."/>
            <person name="Mascher T."/>
            <person name="Medema M.H."/>
            <person name="Devos D.P."/>
            <person name="Kaster A.-K."/>
            <person name="Ovreas L."/>
            <person name="Rohde M."/>
            <person name="Galperin M.Y."/>
            <person name="Jogler C."/>
        </authorList>
    </citation>
    <scope>NUCLEOTIDE SEQUENCE [LARGE SCALE GENOMIC DNA]</scope>
    <source>
        <strain evidence="13 14">Pla175</strain>
    </source>
</reference>
<evidence type="ECO:0000256" key="5">
    <source>
        <dbReference type="ARBA" id="ARBA00022475"/>
    </source>
</evidence>
<dbReference type="SUPFAM" id="SSF48029">
    <property type="entry name" value="FliG"/>
    <property type="match status" value="2"/>
</dbReference>
<feature type="domain" description="Flagellar motor switch protein FliG middle" evidence="11">
    <location>
        <begin position="119"/>
        <end position="188"/>
    </location>
</feature>
<keyword evidence="9" id="KW-0975">Bacterial flagellum</keyword>
<evidence type="ECO:0000313" key="14">
    <source>
        <dbReference type="Proteomes" id="UP000317429"/>
    </source>
</evidence>
<dbReference type="Pfam" id="PF14841">
    <property type="entry name" value="FliG_M"/>
    <property type="match status" value="1"/>
</dbReference>
<dbReference type="Pfam" id="PF01706">
    <property type="entry name" value="FliG_C"/>
    <property type="match status" value="1"/>
</dbReference>
<keyword evidence="5" id="KW-1003">Cell membrane</keyword>
<dbReference type="GO" id="GO:0009425">
    <property type="term" value="C:bacterial-type flagellum basal body"/>
    <property type="evidence" value="ECO:0007669"/>
    <property type="project" value="UniProtKB-SubCell"/>
</dbReference>
<dbReference type="InterPro" id="IPR032779">
    <property type="entry name" value="FliG_M"/>
</dbReference>
<dbReference type="InterPro" id="IPR028263">
    <property type="entry name" value="FliG_N"/>
</dbReference>
<evidence type="ECO:0000256" key="4">
    <source>
        <dbReference type="ARBA" id="ARBA00021870"/>
    </source>
</evidence>
<comment type="similarity">
    <text evidence="3">Belongs to the FliG family.</text>
</comment>
<keyword evidence="7" id="KW-0283">Flagellar rotation</keyword>
<dbReference type="EMBL" id="CP036291">
    <property type="protein sequence ID" value="QDU88233.1"/>
    <property type="molecule type" value="Genomic_DNA"/>
</dbReference>
<gene>
    <name evidence="13" type="primary">fliG_1</name>
    <name evidence="13" type="ORF">Pla175_16060</name>
</gene>
<dbReference type="GO" id="GO:0005886">
    <property type="term" value="C:plasma membrane"/>
    <property type="evidence" value="ECO:0007669"/>
    <property type="project" value="UniProtKB-SubCell"/>
</dbReference>
<protein>
    <recommendedName>
        <fullName evidence="4">Flagellar motor switch protein FliG</fullName>
    </recommendedName>
</protein>
<dbReference type="Proteomes" id="UP000317429">
    <property type="component" value="Chromosome"/>
</dbReference>
<keyword evidence="13" id="KW-0282">Flagellum</keyword>
<dbReference type="AlphaFoldDB" id="A0A518D9W3"/>
<dbReference type="GO" id="GO:0003774">
    <property type="term" value="F:cytoskeletal motor activity"/>
    <property type="evidence" value="ECO:0007669"/>
    <property type="project" value="InterPro"/>
</dbReference>
<evidence type="ECO:0000259" key="10">
    <source>
        <dbReference type="Pfam" id="PF01706"/>
    </source>
</evidence>
<proteinExistence type="inferred from homology"/>
<evidence type="ECO:0000313" key="13">
    <source>
        <dbReference type="EMBL" id="QDU88233.1"/>
    </source>
</evidence>
<evidence type="ECO:0000259" key="12">
    <source>
        <dbReference type="Pfam" id="PF14842"/>
    </source>
</evidence>
<evidence type="ECO:0000256" key="1">
    <source>
        <dbReference type="ARBA" id="ARBA00004117"/>
    </source>
</evidence>
<evidence type="ECO:0000256" key="9">
    <source>
        <dbReference type="ARBA" id="ARBA00023143"/>
    </source>
</evidence>
<dbReference type="RefSeq" id="WP_145282939.1">
    <property type="nucleotide sequence ID" value="NZ_CP036291.1"/>
</dbReference>
<organism evidence="13 14">
    <name type="scientific">Pirellulimonas nuda</name>
    <dbReference type="NCBI Taxonomy" id="2528009"/>
    <lineage>
        <taxon>Bacteria</taxon>
        <taxon>Pseudomonadati</taxon>
        <taxon>Planctomycetota</taxon>
        <taxon>Planctomycetia</taxon>
        <taxon>Pirellulales</taxon>
        <taxon>Lacipirellulaceae</taxon>
        <taxon>Pirellulimonas</taxon>
    </lineage>
</organism>
<dbReference type="InterPro" id="IPR000090">
    <property type="entry name" value="Flg_Motor_Flig"/>
</dbReference>